<evidence type="ECO:0000313" key="2">
    <source>
        <dbReference type="WBParaSite" id="Csp11.Scaffold629.g15312.t1"/>
    </source>
</evidence>
<dbReference type="AlphaFoldDB" id="A0A1I7U6D0"/>
<name>A0A1I7U6D0_9PELO</name>
<dbReference type="eggNOG" id="ENOG502QVYU">
    <property type="taxonomic scope" value="Eukaryota"/>
</dbReference>
<reference evidence="2" key="1">
    <citation type="submission" date="2016-11" db="UniProtKB">
        <authorList>
            <consortium name="WormBaseParasite"/>
        </authorList>
    </citation>
    <scope>IDENTIFICATION</scope>
</reference>
<accession>A0A1I7U6D0</accession>
<dbReference type="STRING" id="1561998.A0A1I7U6D0"/>
<sequence>MELNKREIVDVNGIKSYFFSNLAQYVTANDELLLNSPQEANGFASFVMGATKELPREEDIQALIAPDNGPAGVLAAGLDAYFILGKELTAPFQKAVTKLSELGFTHELVSVINDEKKLAGLIRENKLKKTEEAKILQTVLKIRTAEDNEQRFEEISDLCAMDLDFDAFTLIKLFKLEEVSKIRIKDILGKLTASLERGSAMKAFL</sequence>
<keyword evidence="1" id="KW-1185">Reference proteome</keyword>
<evidence type="ECO:0000313" key="1">
    <source>
        <dbReference type="Proteomes" id="UP000095282"/>
    </source>
</evidence>
<protein>
    <submittedName>
        <fullName evidence="2">Kinase binding protein CGI-121</fullName>
    </submittedName>
</protein>
<dbReference type="WBParaSite" id="Csp11.Scaffold629.g15312.t1">
    <property type="protein sequence ID" value="Csp11.Scaffold629.g15312.t1"/>
    <property type="gene ID" value="Csp11.Scaffold629.g15312"/>
</dbReference>
<dbReference type="Proteomes" id="UP000095282">
    <property type="component" value="Unplaced"/>
</dbReference>
<proteinExistence type="predicted"/>
<organism evidence="1 2">
    <name type="scientific">Caenorhabditis tropicalis</name>
    <dbReference type="NCBI Taxonomy" id="1561998"/>
    <lineage>
        <taxon>Eukaryota</taxon>
        <taxon>Metazoa</taxon>
        <taxon>Ecdysozoa</taxon>
        <taxon>Nematoda</taxon>
        <taxon>Chromadorea</taxon>
        <taxon>Rhabditida</taxon>
        <taxon>Rhabditina</taxon>
        <taxon>Rhabditomorpha</taxon>
        <taxon>Rhabditoidea</taxon>
        <taxon>Rhabditidae</taxon>
        <taxon>Peloderinae</taxon>
        <taxon>Caenorhabditis</taxon>
    </lineage>
</organism>